<name>A0ABU7RNM1_9ACTN</name>
<dbReference type="EMBL" id="JAZGQK010000005">
    <property type="protein sequence ID" value="MEE6258078.1"/>
    <property type="molecule type" value="Genomic_DNA"/>
</dbReference>
<feature type="region of interest" description="Disordered" evidence="1">
    <location>
        <begin position="124"/>
        <end position="153"/>
    </location>
</feature>
<organism evidence="2 3">
    <name type="scientific">Plantactinospora sonchi</name>
    <dbReference type="NCBI Taxonomy" id="1544735"/>
    <lineage>
        <taxon>Bacteria</taxon>
        <taxon>Bacillati</taxon>
        <taxon>Actinomycetota</taxon>
        <taxon>Actinomycetes</taxon>
        <taxon>Micromonosporales</taxon>
        <taxon>Micromonosporaceae</taxon>
        <taxon>Plantactinospora</taxon>
    </lineage>
</organism>
<gene>
    <name evidence="2" type="ORF">V1633_06175</name>
</gene>
<proteinExistence type="predicted"/>
<dbReference type="RefSeq" id="WP_331213207.1">
    <property type="nucleotide sequence ID" value="NZ_JAZGQK010000005.1"/>
</dbReference>
<keyword evidence="3" id="KW-1185">Reference proteome</keyword>
<evidence type="ECO:0000313" key="3">
    <source>
        <dbReference type="Proteomes" id="UP001332243"/>
    </source>
</evidence>
<protein>
    <submittedName>
        <fullName evidence="2">Uncharacterized protein</fullName>
    </submittedName>
</protein>
<comment type="caution">
    <text evidence="2">The sequence shown here is derived from an EMBL/GenBank/DDBJ whole genome shotgun (WGS) entry which is preliminary data.</text>
</comment>
<accession>A0ABU7RNM1</accession>
<evidence type="ECO:0000256" key="1">
    <source>
        <dbReference type="SAM" id="MobiDB-lite"/>
    </source>
</evidence>
<sequence length="153" mass="16524">MLTRARACGPAGRPVRRVVAVLTAVTVLTATAGCFRFGDSAEERARSETITTEIQRELAGRPEVAEVEIGYQNNLNVPGQARVTLTVTRGSDPEPVVEEAVRLLWSSGLHPLNVIAIGAREADSDRPGIDRTIRPDDEDRAALEARYGPRPPA</sequence>
<evidence type="ECO:0000313" key="2">
    <source>
        <dbReference type="EMBL" id="MEE6258078.1"/>
    </source>
</evidence>
<feature type="compositionally biased region" description="Basic and acidic residues" evidence="1">
    <location>
        <begin position="124"/>
        <end position="143"/>
    </location>
</feature>
<reference evidence="2 3" key="1">
    <citation type="submission" date="2024-01" db="EMBL/GenBank/DDBJ databases">
        <title>Genome insights into Plantactinospora sonchi sp. nov.</title>
        <authorList>
            <person name="Wang L."/>
        </authorList>
    </citation>
    <scope>NUCLEOTIDE SEQUENCE [LARGE SCALE GENOMIC DNA]</scope>
    <source>
        <strain evidence="2 3">NEAU-QY2</strain>
    </source>
</reference>
<dbReference type="PROSITE" id="PS51257">
    <property type="entry name" value="PROKAR_LIPOPROTEIN"/>
    <property type="match status" value="1"/>
</dbReference>
<dbReference type="Proteomes" id="UP001332243">
    <property type="component" value="Unassembled WGS sequence"/>
</dbReference>